<name>D5WSI7_KYRT2</name>
<reference evidence="2 3" key="1">
    <citation type="journal article" date="2011" name="Stand. Genomic Sci.">
        <title>Complete genome sequence of the thermophilic, hydrogen-oxidizing Bacillus tusciae type strain (T2) and reclassification in the new genus, Kyrpidia gen. nov. as Kyrpidia tusciae comb. nov. and emendation of the family Alicyclobacillaceae da Costa and Rainey, 2010.</title>
        <authorList>
            <person name="Klenk H.P."/>
            <person name="Lapidus A."/>
            <person name="Chertkov O."/>
            <person name="Copeland A."/>
            <person name="Del Rio T.G."/>
            <person name="Nolan M."/>
            <person name="Lucas S."/>
            <person name="Chen F."/>
            <person name="Tice H."/>
            <person name="Cheng J.F."/>
            <person name="Han C."/>
            <person name="Bruce D."/>
            <person name="Goodwin L."/>
            <person name="Pitluck S."/>
            <person name="Pati A."/>
            <person name="Ivanova N."/>
            <person name="Mavromatis K."/>
            <person name="Daum C."/>
            <person name="Chen A."/>
            <person name="Palaniappan K."/>
            <person name="Chang Y.J."/>
            <person name="Land M."/>
            <person name="Hauser L."/>
            <person name="Jeffries C.D."/>
            <person name="Detter J.C."/>
            <person name="Rohde M."/>
            <person name="Abt B."/>
            <person name="Pukall R."/>
            <person name="Goker M."/>
            <person name="Bristow J."/>
            <person name="Markowitz V."/>
            <person name="Hugenholtz P."/>
            <person name="Eisen J.A."/>
        </authorList>
    </citation>
    <scope>NUCLEOTIDE SEQUENCE [LARGE SCALE GENOMIC DNA]</scope>
    <source>
        <strain evidence="2 3">DSM 2912</strain>
    </source>
</reference>
<dbReference type="InterPro" id="IPR001753">
    <property type="entry name" value="Enoyl-CoA_hydra/iso"/>
</dbReference>
<dbReference type="KEGG" id="bts:Btus_2339"/>
<dbReference type="InterPro" id="IPR014748">
    <property type="entry name" value="Enoyl-CoA_hydra_C"/>
</dbReference>
<dbReference type="InterPro" id="IPR029045">
    <property type="entry name" value="ClpP/crotonase-like_dom_sf"/>
</dbReference>
<evidence type="ECO:0000256" key="1">
    <source>
        <dbReference type="ARBA" id="ARBA00005254"/>
    </source>
</evidence>
<sequence>MRTRYPKIHEEGRRVYESYETLTFERRGTILTVRLTNPGSRNSVNQKMHEELSRVFVDISRDRETRIVVLRGAEEGRAFCAGGDLHWLETEARTPEGYAEILRQGVEIVRSMTALPQPIIAMVDGPAIGLGATIALFADICLMAEDARIADPHVGVGVVAGDGGAVIWPLLVGPNRAKEFLMTGEALTGAEAAEMGLVNHAYSREQLEQETYRLAERLATGPRLAIELTKRSVNLFVSQVMNTVLTASLAMEGITFQTADHREAVRAFFAKEPPKFGKGQE</sequence>
<dbReference type="CDD" id="cd06558">
    <property type="entry name" value="crotonase-like"/>
    <property type="match status" value="1"/>
</dbReference>
<dbReference type="AlphaFoldDB" id="D5WSI7"/>
<evidence type="ECO:0000313" key="2">
    <source>
        <dbReference type="EMBL" id="ADG07006.1"/>
    </source>
</evidence>
<protein>
    <submittedName>
        <fullName evidence="2">Enoyl-CoA hydratase/isomerase</fullName>
    </submittedName>
</protein>
<dbReference type="SUPFAM" id="SSF52096">
    <property type="entry name" value="ClpP/crotonase"/>
    <property type="match status" value="1"/>
</dbReference>
<proteinExistence type="inferred from homology"/>
<comment type="similarity">
    <text evidence="1">Belongs to the enoyl-CoA hydratase/isomerase family.</text>
</comment>
<organism evidence="2 3">
    <name type="scientific">Kyrpidia tusciae (strain DSM 2912 / NBRC 15312 / T2)</name>
    <name type="common">Bacillus tusciae</name>
    <dbReference type="NCBI Taxonomy" id="562970"/>
    <lineage>
        <taxon>Bacteria</taxon>
        <taxon>Bacillati</taxon>
        <taxon>Bacillota</taxon>
        <taxon>Bacilli</taxon>
        <taxon>Bacillales</taxon>
        <taxon>Alicyclobacillaceae</taxon>
        <taxon>Kyrpidia</taxon>
    </lineage>
</organism>
<dbReference type="Gene3D" id="1.10.12.10">
    <property type="entry name" value="Lyase 2-enoyl-coa Hydratase, Chain A, domain 2"/>
    <property type="match status" value="1"/>
</dbReference>
<accession>D5WSI7</accession>
<dbReference type="STRING" id="562970.Btus_2339"/>
<keyword evidence="3" id="KW-1185">Reference proteome</keyword>
<evidence type="ECO:0000313" key="3">
    <source>
        <dbReference type="Proteomes" id="UP000002368"/>
    </source>
</evidence>
<dbReference type="Gene3D" id="3.90.226.10">
    <property type="entry name" value="2-enoyl-CoA Hydratase, Chain A, domain 1"/>
    <property type="match status" value="1"/>
</dbReference>
<dbReference type="OrthoDB" id="9775794at2"/>
<dbReference type="Pfam" id="PF00378">
    <property type="entry name" value="ECH_1"/>
    <property type="match status" value="1"/>
</dbReference>
<dbReference type="HOGENOM" id="CLU_009834_7_2_9"/>
<dbReference type="PANTHER" id="PTHR43459">
    <property type="entry name" value="ENOYL-COA HYDRATASE"/>
    <property type="match status" value="1"/>
</dbReference>
<dbReference type="EMBL" id="CP002017">
    <property type="protein sequence ID" value="ADG07006.1"/>
    <property type="molecule type" value="Genomic_DNA"/>
</dbReference>
<gene>
    <name evidence="2" type="ordered locus">Btus_2339</name>
</gene>
<dbReference type="PANTHER" id="PTHR43459:SF3">
    <property type="entry name" value="ENOYL-COA HYDRATASE ECHA15 (ENOYL HYDRASE) (UNSATURATED ACYL-COA HYDRATASE) (CROTONASE)-RELATED"/>
    <property type="match status" value="1"/>
</dbReference>
<dbReference type="eggNOG" id="COG1024">
    <property type="taxonomic scope" value="Bacteria"/>
</dbReference>
<dbReference type="GO" id="GO:0016853">
    <property type="term" value="F:isomerase activity"/>
    <property type="evidence" value="ECO:0007669"/>
    <property type="project" value="UniProtKB-KW"/>
</dbReference>
<dbReference type="Proteomes" id="UP000002368">
    <property type="component" value="Chromosome"/>
</dbReference>